<sequence length="169" mass="18636">MSAKTYQEAEGQKLKEIFEREKRANKLTRPVFAKKMNFPGGPNLIYQHMEGLRPISLEAALLYAEGLGVGIEEFSPRIAEIAARISNHAKPRIAEPTAPYNTDLLDLYGEILLNVDKAIAAIEAGFGYKAKPGLRSKVLRILIERGESQAWTDSARLIGQIASLAKDDA</sequence>
<dbReference type="GO" id="GO:0003677">
    <property type="term" value="F:DNA binding"/>
    <property type="evidence" value="ECO:0007669"/>
    <property type="project" value="InterPro"/>
</dbReference>
<accession>A0A368L7Z7</accession>
<name>A0A368L7Z7_9BURK</name>
<evidence type="ECO:0000313" key="2">
    <source>
        <dbReference type="Proteomes" id="UP000252357"/>
    </source>
</evidence>
<keyword evidence="2" id="KW-1185">Reference proteome</keyword>
<dbReference type="Gene3D" id="1.10.260.40">
    <property type="entry name" value="lambda repressor-like DNA-binding domains"/>
    <property type="match status" value="1"/>
</dbReference>
<dbReference type="AlphaFoldDB" id="A0A368L7Z7"/>
<comment type="caution">
    <text evidence="1">The sequence shown here is derived from an EMBL/GenBank/DDBJ whole genome shotgun (WGS) entry which is preliminary data.</text>
</comment>
<evidence type="ECO:0000313" key="1">
    <source>
        <dbReference type="EMBL" id="RCS59734.1"/>
    </source>
</evidence>
<dbReference type="EMBL" id="QPGB01000001">
    <property type="protein sequence ID" value="RCS59734.1"/>
    <property type="molecule type" value="Genomic_DNA"/>
</dbReference>
<proteinExistence type="predicted"/>
<reference evidence="1 2" key="1">
    <citation type="journal article" date="2018" name="Int. J. Syst. Evol. Microbiol.">
        <title>Parvibium lacunae gen. nov., sp. nov., a new member of the family Alcaligenaceae isolated from a freshwater pond.</title>
        <authorList>
            <person name="Chen W.M."/>
            <person name="Xie P.B."/>
            <person name="Hsu M.Y."/>
            <person name="Sheu S.Y."/>
        </authorList>
    </citation>
    <scope>NUCLEOTIDE SEQUENCE [LARGE SCALE GENOMIC DNA]</scope>
    <source>
        <strain evidence="1 2">KMB9</strain>
    </source>
</reference>
<gene>
    <name evidence="1" type="ORF">DU000_03225</name>
</gene>
<dbReference type="SUPFAM" id="SSF47413">
    <property type="entry name" value="lambda repressor-like DNA-binding domains"/>
    <property type="match status" value="1"/>
</dbReference>
<dbReference type="InterPro" id="IPR010982">
    <property type="entry name" value="Lambda_DNA-bd_dom_sf"/>
</dbReference>
<dbReference type="RefSeq" id="WP_114401881.1">
    <property type="nucleotide sequence ID" value="NZ_QPGB01000001.1"/>
</dbReference>
<organism evidence="1 2">
    <name type="scientific">Parvibium lacunae</name>
    <dbReference type="NCBI Taxonomy" id="1888893"/>
    <lineage>
        <taxon>Bacteria</taxon>
        <taxon>Pseudomonadati</taxon>
        <taxon>Pseudomonadota</taxon>
        <taxon>Betaproteobacteria</taxon>
        <taxon>Burkholderiales</taxon>
        <taxon>Alcaligenaceae</taxon>
        <taxon>Parvibium</taxon>
    </lineage>
</organism>
<dbReference type="Proteomes" id="UP000252357">
    <property type="component" value="Unassembled WGS sequence"/>
</dbReference>
<protein>
    <submittedName>
        <fullName evidence="1">Uncharacterized protein</fullName>
    </submittedName>
</protein>